<name>A0AAW1RF44_9CHLO</name>
<keyword evidence="4" id="KW-0227">DNA damage</keyword>
<organism evidence="9 10">
    <name type="scientific">Elliptochloris bilobata</name>
    <dbReference type="NCBI Taxonomy" id="381761"/>
    <lineage>
        <taxon>Eukaryota</taxon>
        <taxon>Viridiplantae</taxon>
        <taxon>Chlorophyta</taxon>
        <taxon>core chlorophytes</taxon>
        <taxon>Trebouxiophyceae</taxon>
        <taxon>Trebouxiophyceae incertae sedis</taxon>
        <taxon>Elliptochloris clade</taxon>
        <taxon>Elliptochloris</taxon>
    </lineage>
</organism>
<protein>
    <recommendedName>
        <fullName evidence="11">Cell cycle checkpoint protein RAD17</fullName>
    </recommendedName>
</protein>
<evidence type="ECO:0000256" key="6">
    <source>
        <dbReference type="ARBA" id="ARBA00023242"/>
    </source>
</evidence>
<dbReference type="PANTHER" id="PTHR12172">
    <property type="entry name" value="CELL CYCLE CHECKPOINT PROTEIN RAD17"/>
    <property type="match status" value="1"/>
</dbReference>
<keyword evidence="3" id="KW-0547">Nucleotide-binding</keyword>
<evidence type="ECO:0000256" key="1">
    <source>
        <dbReference type="ARBA" id="ARBA00004123"/>
    </source>
</evidence>
<gene>
    <name evidence="9" type="ORF">WJX81_003996</name>
</gene>
<keyword evidence="5" id="KW-0067">ATP-binding</keyword>
<dbReference type="GO" id="GO:0000077">
    <property type="term" value="P:DNA damage checkpoint signaling"/>
    <property type="evidence" value="ECO:0007669"/>
    <property type="project" value="TreeGrafter"/>
</dbReference>
<keyword evidence="10" id="KW-1185">Reference proteome</keyword>
<evidence type="ECO:0000313" key="9">
    <source>
        <dbReference type="EMBL" id="KAK9832070.1"/>
    </source>
</evidence>
<dbReference type="GO" id="GO:0005634">
    <property type="term" value="C:nucleus"/>
    <property type="evidence" value="ECO:0007669"/>
    <property type="project" value="UniProtKB-SubCell"/>
</dbReference>
<reference evidence="9 10" key="1">
    <citation type="journal article" date="2024" name="Nat. Commun.">
        <title>Phylogenomics reveals the evolutionary origins of lichenization in chlorophyte algae.</title>
        <authorList>
            <person name="Puginier C."/>
            <person name="Libourel C."/>
            <person name="Otte J."/>
            <person name="Skaloud P."/>
            <person name="Haon M."/>
            <person name="Grisel S."/>
            <person name="Petersen M."/>
            <person name="Berrin J.G."/>
            <person name="Delaux P.M."/>
            <person name="Dal Grande F."/>
            <person name="Keller J."/>
        </authorList>
    </citation>
    <scope>NUCLEOTIDE SEQUENCE [LARGE SCALE GENOMIC DNA]</scope>
    <source>
        <strain evidence="9 10">SAG 245.80</strain>
    </source>
</reference>
<dbReference type="PANTHER" id="PTHR12172:SF0">
    <property type="entry name" value="CELL CYCLE CHECKPOINT PROTEIN RAD17"/>
    <property type="match status" value="1"/>
</dbReference>
<dbReference type="InterPro" id="IPR004582">
    <property type="entry name" value="Checkpoint_prot_Rad17_Rad24"/>
</dbReference>
<keyword evidence="7" id="KW-0131">Cell cycle</keyword>
<dbReference type="Proteomes" id="UP001445335">
    <property type="component" value="Unassembled WGS sequence"/>
</dbReference>
<evidence type="ECO:0000256" key="5">
    <source>
        <dbReference type="ARBA" id="ARBA00022840"/>
    </source>
</evidence>
<evidence type="ECO:0008006" key="11">
    <source>
        <dbReference type="Google" id="ProtNLM"/>
    </source>
</evidence>
<evidence type="ECO:0000256" key="8">
    <source>
        <dbReference type="SAM" id="MobiDB-lite"/>
    </source>
</evidence>
<comment type="similarity">
    <text evidence="2">Belongs to the rad17/RAD24 family.</text>
</comment>
<evidence type="ECO:0000256" key="2">
    <source>
        <dbReference type="ARBA" id="ARBA00006168"/>
    </source>
</evidence>
<dbReference type="GO" id="GO:0033314">
    <property type="term" value="P:mitotic DNA replication checkpoint signaling"/>
    <property type="evidence" value="ECO:0007669"/>
    <property type="project" value="TreeGrafter"/>
</dbReference>
<dbReference type="GO" id="GO:0006281">
    <property type="term" value="P:DNA repair"/>
    <property type="evidence" value="ECO:0007669"/>
    <property type="project" value="InterPro"/>
</dbReference>
<dbReference type="GO" id="GO:0003682">
    <property type="term" value="F:chromatin binding"/>
    <property type="evidence" value="ECO:0007669"/>
    <property type="project" value="TreeGrafter"/>
</dbReference>
<dbReference type="Pfam" id="PF03215">
    <property type="entry name" value="Rad17"/>
    <property type="match status" value="1"/>
</dbReference>
<dbReference type="Gene3D" id="3.40.50.300">
    <property type="entry name" value="P-loop containing nucleotide triphosphate hydrolases"/>
    <property type="match status" value="1"/>
</dbReference>
<dbReference type="InterPro" id="IPR047854">
    <property type="entry name" value="RFC_lid"/>
</dbReference>
<evidence type="ECO:0000256" key="3">
    <source>
        <dbReference type="ARBA" id="ARBA00022741"/>
    </source>
</evidence>
<sequence length="717" mass="73040">MNRKRKLTVIELNSDDDDPPPKPRDKRRAKAAPERRGQLRLCLSQAPDDHQARPVQSSQSPGTQRQHGPLHLQPSQSPDQPSPTAPRPLPLWPLGMGGQAPPAACRGGELWVEKHAPASTDDLVVHKKKVADVRAWLQAQAQPGLARGASRLLLVSGPSGCGKTAVLGVLAHELGFELCEWRAPVPTLWADHLYQAERGVAYASKLDDFDSFVAHAKLAGLALGPSAASLPAGAAGTAVVSTSIQQGASVPPQKLVVVDDLPHAAGAEARLRLVSALGELAATARFPVVVVTTEAGGSGAGSDRGSGGVGGFPQGGVAKELAEAVAAAGAVRIAFNPLTPAFVAKALARVAEAEGLPLAPEAAKALAERCAGDLRAAMEALQLAATGAPPPPPQRKATGARGKSRSRGKAKAEGSAGEAAFTALLRVADGGRDIGLGPFHALGKLLYNKRLDPEGAHAEPAAPAAAEVATDAARGEDPSAGPAAAAAEERSVPQLVEGLRRAPQAFDAEAVVLHSGLDARTVIAFLHENMLHFVAESAVADAADALAYLSDADLVLRERGPGSTAWDADAFPATSLADAAAGSLAARGLAFSVAHPAPRRWLPLRGPAGGAAQRGAAANAARLAHLAWAAGPAGTLCAGGSARQLAAGVLPFARVLAAAGVAGAATLLPHRWTQLWDGQLVEQEEAGAGSDMAEQGFVEGAGAGGEAADDLDFIEEV</sequence>
<feature type="region of interest" description="Disordered" evidence="8">
    <location>
        <begin position="384"/>
        <end position="414"/>
    </location>
</feature>
<dbReference type="AlphaFoldDB" id="A0AAW1RF44"/>
<evidence type="ECO:0000256" key="4">
    <source>
        <dbReference type="ARBA" id="ARBA00022763"/>
    </source>
</evidence>
<accession>A0AAW1RF44</accession>
<feature type="region of interest" description="Disordered" evidence="8">
    <location>
        <begin position="1"/>
        <end position="100"/>
    </location>
</feature>
<evidence type="ECO:0000313" key="10">
    <source>
        <dbReference type="Proteomes" id="UP001445335"/>
    </source>
</evidence>
<comment type="caution">
    <text evidence="9">The sequence shown here is derived from an EMBL/GenBank/DDBJ whole genome shotgun (WGS) entry which is preliminary data.</text>
</comment>
<dbReference type="GO" id="GO:0003689">
    <property type="term" value="F:DNA clamp loader activity"/>
    <property type="evidence" value="ECO:0007669"/>
    <property type="project" value="TreeGrafter"/>
</dbReference>
<dbReference type="InterPro" id="IPR027417">
    <property type="entry name" value="P-loop_NTPase"/>
</dbReference>
<feature type="compositionally biased region" description="Pro residues" evidence="8">
    <location>
        <begin position="80"/>
        <end position="91"/>
    </location>
</feature>
<proteinExistence type="inferred from homology"/>
<dbReference type="EMBL" id="JALJOU010000042">
    <property type="protein sequence ID" value="KAK9832070.1"/>
    <property type="molecule type" value="Genomic_DNA"/>
</dbReference>
<feature type="region of interest" description="Disordered" evidence="8">
    <location>
        <begin position="457"/>
        <end position="489"/>
    </location>
</feature>
<dbReference type="SUPFAM" id="SSF52540">
    <property type="entry name" value="P-loop containing nucleoside triphosphate hydrolases"/>
    <property type="match status" value="1"/>
</dbReference>
<dbReference type="CDD" id="cd18140">
    <property type="entry name" value="HLD_clamp_RFC"/>
    <property type="match status" value="1"/>
</dbReference>
<keyword evidence="6" id="KW-0539">Nucleus</keyword>
<evidence type="ECO:0000256" key="7">
    <source>
        <dbReference type="ARBA" id="ARBA00023306"/>
    </source>
</evidence>
<comment type="subcellular location">
    <subcellularLocation>
        <location evidence="1">Nucleus</location>
    </subcellularLocation>
</comment>
<feature type="compositionally biased region" description="Polar residues" evidence="8">
    <location>
        <begin position="54"/>
        <end position="66"/>
    </location>
</feature>
<feature type="compositionally biased region" description="Low complexity" evidence="8">
    <location>
        <begin position="458"/>
        <end position="472"/>
    </location>
</feature>
<dbReference type="Gene3D" id="1.10.8.60">
    <property type="match status" value="1"/>
</dbReference>
<dbReference type="GO" id="GO:0005524">
    <property type="term" value="F:ATP binding"/>
    <property type="evidence" value="ECO:0007669"/>
    <property type="project" value="UniProtKB-KW"/>
</dbReference>